<evidence type="ECO:0000313" key="4">
    <source>
        <dbReference type="Proteomes" id="UP001642406"/>
    </source>
</evidence>
<sequence length="746" mass="80785">MPMFEDTMELAQSGELPPKEPSPPPPRPSSPVERASTPSKPISIPTSPYHSRRMSEESIRTELCEGPLSTSPSPLPRSFTSRPSPAAPTQNNTAIRPPPQTPPSWDNCGQVTDRAELIERIKRGESPTWVPNRHLGAVYQSRTPTPSSRPPSAGTPTTASALLPPADITPERIPLEAHDHDAEASARLEDGMNIERPRSALHSGDFTQGTSSSGSTRRQGRLSDETEVRNVRAPLPTTTAPDLITSQWVATSPPRHYTPFSFDYRSPPTSSLAEFGVFRSSGPSPSSSISSSFVYKPPTSPLVQSQSNNDEEDTSNGAGSMNNIDIALGGSPTNRAGNMRPGSRRHTLAFPHHRHSQSSPYSATEPGKSNAGNTDDAKEPAGDKTPSEEDTAMQDVHVERLDLSETEARTSTTSASRSHKRRQHGPKAPPGGSYRIPEQGQLQIIIKNQNKTAVKLFLIPYDLTDMEPGTKTFIRQRSYSAGPIIDNLPTTSETSSDRPILRYLIHLHICCPSRGRYYLYKSIRVVFANRVPDGKEKLRNEITFPEPLYSPYKPVRVMHPTPTLPGGSGPGATLAAEKAYRRRSSGFSFSHAMPQGFDPFGIQHPPVPAVPPVSNLPKSTSATSSRSWSNQEAAASPILGQASSNILIDSRDLGFAIPKKTDTDRIEPARKNGESTGSGSTNTIVIPSSVLPLYKKLSKGDIGYGGNAFYSGSPAACEGLLSQRLRSLEVEKPPSLKDTTKETPDV</sequence>
<feature type="compositionally biased region" description="Low complexity" evidence="1">
    <location>
        <begin position="141"/>
        <end position="165"/>
    </location>
</feature>
<reference evidence="3 4" key="1">
    <citation type="submission" date="2024-01" db="EMBL/GenBank/DDBJ databases">
        <authorList>
            <person name="Allen C."/>
            <person name="Tagirdzhanova G."/>
        </authorList>
    </citation>
    <scope>NUCLEOTIDE SEQUENCE [LARGE SCALE GENOMIC DNA]</scope>
</reference>
<dbReference type="InterPro" id="IPR051506">
    <property type="entry name" value="ATOS_Transcription_Regulators"/>
</dbReference>
<feature type="region of interest" description="Disordered" evidence="1">
    <location>
        <begin position="279"/>
        <end position="436"/>
    </location>
</feature>
<feature type="compositionally biased region" description="Basic residues" evidence="1">
    <location>
        <begin position="342"/>
        <end position="356"/>
    </location>
</feature>
<feature type="compositionally biased region" description="Basic and acidic residues" evidence="1">
    <location>
        <begin position="182"/>
        <end position="198"/>
    </location>
</feature>
<feature type="compositionally biased region" description="Basic and acidic residues" evidence="1">
    <location>
        <begin position="396"/>
        <end position="408"/>
    </location>
</feature>
<dbReference type="PANTHER" id="PTHR13199:SF11">
    <property type="entry name" value="PROTEIN ATOSSA"/>
    <property type="match status" value="1"/>
</dbReference>
<feature type="compositionally biased region" description="Pro residues" evidence="1">
    <location>
        <begin position="19"/>
        <end position="29"/>
    </location>
</feature>
<feature type="compositionally biased region" description="Basic and acidic residues" evidence="1">
    <location>
        <begin position="53"/>
        <end position="63"/>
    </location>
</feature>
<dbReference type="Pfam" id="PF13889">
    <property type="entry name" value="Chromosome_seg"/>
    <property type="match status" value="1"/>
</dbReference>
<feature type="compositionally biased region" description="Low complexity" evidence="1">
    <location>
        <begin position="280"/>
        <end position="292"/>
    </location>
</feature>
<name>A0ABP0C9C2_9PEZI</name>
<evidence type="ECO:0000256" key="1">
    <source>
        <dbReference type="SAM" id="MobiDB-lite"/>
    </source>
</evidence>
<dbReference type="PANTHER" id="PTHR13199">
    <property type="entry name" value="GH03947P"/>
    <property type="match status" value="1"/>
</dbReference>
<evidence type="ECO:0000259" key="2">
    <source>
        <dbReference type="Pfam" id="PF13889"/>
    </source>
</evidence>
<feature type="region of interest" description="Disordered" evidence="1">
    <location>
        <begin position="1"/>
        <end position="110"/>
    </location>
</feature>
<comment type="caution">
    <text evidence="3">The sequence shown here is derived from an EMBL/GenBank/DDBJ whole genome shotgun (WGS) entry which is preliminary data.</text>
</comment>
<proteinExistence type="predicted"/>
<feature type="region of interest" description="Disordered" evidence="1">
    <location>
        <begin position="182"/>
        <end position="231"/>
    </location>
</feature>
<evidence type="ECO:0000313" key="3">
    <source>
        <dbReference type="EMBL" id="CAK7227796.1"/>
    </source>
</evidence>
<accession>A0ABP0C9C2</accession>
<feature type="compositionally biased region" description="Basic and acidic residues" evidence="1">
    <location>
        <begin position="221"/>
        <end position="230"/>
    </location>
</feature>
<feature type="compositionally biased region" description="Low complexity" evidence="1">
    <location>
        <begin position="207"/>
        <end position="217"/>
    </location>
</feature>
<gene>
    <name evidence="3" type="ORF">SBRCBS47491_006690</name>
</gene>
<dbReference type="EMBL" id="CAWUHC010000068">
    <property type="protein sequence ID" value="CAK7227796.1"/>
    <property type="molecule type" value="Genomic_DNA"/>
</dbReference>
<keyword evidence="4" id="KW-1185">Reference proteome</keyword>
<protein>
    <recommendedName>
        <fullName evidence="2">Atos-like C-terminal domain-containing protein</fullName>
    </recommendedName>
</protein>
<organism evidence="3 4">
    <name type="scientific">Sporothrix bragantina</name>
    <dbReference type="NCBI Taxonomy" id="671064"/>
    <lineage>
        <taxon>Eukaryota</taxon>
        <taxon>Fungi</taxon>
        <taxon>Dikarya</taxon>
        <taxon>Ascomycota</taxon>
        <taxon>Pezizomycotina</taxon>
        <taxon>Sordariomycetes</taxon>
        <taxon>Sordariomycetidae</taxon>
        <taxon>Ophiostomatales</taxon>
        <taxon>Ophiostomataceae</taxon>
        <taxon>Sporothrix</taxon>
    </lineage>
</organism>
<dbReference type="InterPro" id="IPR033473">
    <property type="entry name" value="Atos-like_C"/>
</dbReference>
<feature type="compositionally biased region" description="Low complexity" evidence="1">
    <location>
        <begin position="67"/>
        <end position="84"/>
    </location>
</feature>
<dbReference type="Proteomes" id="UP001642406">
    <property type="component" value="Unassembled WGS sequence"/>
</dbReference>
<feature type="domain" description="Atos-like C-terminal" evidence="2">
    <location>
        <begin position="500"/>
        <end position="552"/>
    </location>
</feature>
<feature type="region of interest" description="Disordered" evidence="1">
    <location>
        <begin position="122"/>
        <end position="165"/>
    </location>
</feature>
<feature type="compositionally biased region" description="Low complexity" evidence="1">
    <location>
        <begin position="36"/>
        <end position="48"/>
    </location>
</feature>
<feature type="compositionally biased region" description="Basic and acidic residues" evidence="1">
    <location>
        <begin position="375"/>
        <end position="387"/>
    </location>
</feature>